<accession>A0A074RFZ9</accession>
<organism evidence="2 3">
    <name type="scientific">Rhizoctonia solani 123E</name>
    <dbReference type="NCBI Taxonomy" id="1423351"/>
    <lineage>
        <taxon>Eukaryota</taxon>
        <taxon>Fungi</taxon>
        <taxon>Dikarya</taxon>
        <taxon>Basidiomycota</taxon>
        <taxon>Agaricomycotina</taxon>
        <taxon>Agaricomycetes</taxon>
        <taxon>Cantharellales</taxon>
        <taxon>Ceratobasidiaceae</taxon>
        <taxon>Rhizoctonia</taxon>
    </lineage>
</organism>
<dbReference type="Proteomes" id="UP000027456">
    <property type="component" value="Unassembled WGS sequence"/>
</dbReference>
<comment type="caution">
    <text evidence="2">The sequence shown here is derived from an EMBL/GenBank/DDBJ whole genome shotgun (WGS) entry which is preliminary data.</text>
</comment>
<evidence type="ECO:0000313" key="3">
    <source>
        <dbReference type="Proteomes" id="UP000027456"/>
    </source>
</evidence>
<sequence>MKPRSIPDSLCELEDLSEVPGATHVDLHVPHASHPSLESNIIAPCQNMSTFRLQHWHWNEGSKKSIGSREALIRNVISQPDFVPADVSNIDWHRLDDSLAKYCTDPAPSKPVSSIPLHIPPRTSLAAESYKSNPSLCTFTVPIVQCVSLLGAIQLAFTKNNSRLFHYEPYEAYCRDPKTSETHRVYGEAYESQRMLDMHRDIQDIVLDTPCDLPRCVAATMLFSDGTLLANFGNAKAWPIKVTFGNLSKYERCKPKSSNHYELAFMPSLPNDIVDKIRKLEGGQKISKSLLTYLRRELFHELWKFLLNDEFLRAWRQGVVIRCADGITRRVFARIFSYSADYMEKILLALIRGMGSLHPCTRCLMPKSEFVNMGLPSDVRRRQELKRVDTKERNDLVREARSIIYNEGRAITSKRVEQLLKPHSYVPTENAFSRRLRPLGFDIFQSLTVDFLHEVELGVWKSVFQHILRILESTDSRSLAIFNERFRLIPPFGDGTIRPFTEDVSNMSRPAARNYEDILQCIIPAIEGLLPSSIEGQVTTLLYVLAQWHGLAKLRRHTSVTINVLRCTTTRLGHELREFHRRTSELEVYETTREHTARQQRARKKAKPRAALTADSNAMDADPSSGEIGRRRKYFSLDTVKFHVVGDYPESIECFGTMDSFSTQTGELLHRSDKTRFTRTNGRDYLVQMNKIQRIEARLSNIQADLEKIEHNLPSQSKPHPTTASTLAHEDLQTTDAGRSPYQIAVSQKNPIVLPLWLASDPALKNFLPRLKSHLLARIRNERYEEETNYPAADLAQIHFQYD</sequence>
<name>A0A074RFZ9_9AGAM</name>
<dbReference type="Pfam" id="PF18759">
    <property type="entry name" value="Plavaka"/>
    <property type="match status" value="1"/>
</dbReference>
<keyword evidence="3" id="KW-1185">Reference proteome</keyword>
<dbReference type="EMBL" id="AZST01001302">
    <property type="protein sequence ID" value="KEP46066.1"/>
    <property type="molecule type" value="Genomic_DNA"/>
</dbReference>
<reference evidence="2 3" key="1">
    <citation type="submission" date="2013-12" db="EMBL/GenBank/DDBJ databases">
        <authorList>
            <person name="Cubeta M."/>
            <person name="Pakala S."/>
            <person name="Fedorova N."/>
            <person name="Thomas E."/>
            <person name="Dean R."/>
            <person name="Jabaji S."/>
            <person name="Neate S."/>
            <person name="Toda T."/>
            <person name="Tavantzis S."/>
            <person name="Vilgalys R."/>
            <person name="Bharathan N."/>
            <person name="Pakala S."/>
            <person name="Losada L.S."/>
            <person name="Zafar N."/>
            <person name="Nierman W."/>
        </authorList>
    </citation>
    <scope>NUCLEOTIDE SEQUENCE [LARGE SCALE GENOMIC DNA]</scope>
    <source>
        <strain evidence="2 3">123E</strain>
    </source>
</reference>
<dbReference type="InterPro" id="IPR041078">
    <property type="entry name" value="Plavaka"/>
</dbReference>
<dbReference type="STRING" id="1423351.A0A074RFZ9"/>
<dbReference type="OrthoDB" id="3208495at2759"/>
<proteinExistence type="predicted"/>
<gene>
    <name evidence="2" type="ORF">V565_220780</name>
</gene>
<feature type="region of interest" description="Disordered" evidence="1">
    <location>
        <begin position="592"/>
        <end position="627"/>
    </location>
</feature>
<dbReference type="HOGENOM" id="CLU_002498_1_1_1"/>
<protein>
    <submittedName>
        <fullName evidence="2">Uncharacterized protein</fullName>
    </submittedName>
</protein>
<evidence type="ECO:0000256" key="1">
    <source>
        <dbReference type="SAM" id="MobiDB-lite"/>
    </source>
</evidence>
<evidence type="ECO:0000313" key="2">
    <source>
        <dbReference type="EMBL" id="KEP46066.1"/>
    </source>
</evidence>
<feature type="compositionally biased region" description="Basic residues" evidence="1">
    <location>
        <begin position="598"/>
        <end position="608"/>
    </location>
</feature>
<dbReference type="AlphaFoldDB" id="A0A074RFZ9"/>